<dbReference type="Pfam" id="PF00134">
    <property type="entry name" value="Cyclin_N"/>
    <property type="match status" value="1"/>
</dbReference>
<feature type="region of interest" description="Disordered" evidence="2">
    <location>
        <begin position="1"/>
        <end position="86"/>
    </location>
</feature>
<evidence type="ECO:0000313" key="5">
    <source>
        <dbReference type="Proteomes" id="UP000070544"/>
    </source>
</evidence>
<gene>
    <name evidence="4" type="ORF">M427DRAFT_153327</name>
</gene>
<feature type="domain" description="Cyclin-like" evidence="3">
    <location>
        <begin position="129"/>
        <end position="229"/>
    </location>
</feature>
<dbReference type="AlphaFoldDB" id="A0A139AND3"/>
<dbReference type="OMA" id="FREELMM"/>
<evidence type="ECO:0000256" key="2">
    <source>
        <dbReference type="SAM" id="MobiDB-lite"/>
    </source>
</evidence>
<dbReference type="SUPFAM" id="SSF47954">
    <property type="entry name" value="Cyclin-like"/>
    <property type="match status" value="2"/>
</dbReference>
<keyword evidence="5" id="KW-1185">Reference proteome</keyword>
<protein>
    <submittedName>
        <fullName evidence="4">Cyclin-like protein</fullName>
    </submittedName>
</protein>
<sequence length="417" mass="46779">MPPSRTLTTYRDLDDASLPEPYPPPSRAGLPDVYRPGPHSRARSPIPGPPFRQHNRLDWDQDPSARPTHQKDRYTVRPPPSLLDSLARNSRPIGINQWLFSEEHLDSTPSIRKGMPKEEEWSYRRKAVAFIDKVVRALRLSSPVSLTASLLIHRFYMLNNFQDCPYHDVAGAALFLAGKIEGDFRRMTHVIQQCARKALRKEDVDVKEGDKLYDRWKRTIVFFEHEILVDLRFDLIIRHPHEHMVDLAARYAPAATGKLVNDLLTHAWLAVHDSYLTPLPLLHTPMHLACGALYLAAEVLGVSLRNDYTNGTKRRWYEVVGMKGGLVRALAKAMHESVVTGGLSYGKPIDVAMLSADPGDSGEKSAPQTPPVGSPLQAGIDTEPQSTSPMDVDTNVTRPRRAADEEVEEGEVDEDES</sequence>
<feature type="domain" description="Cyclin-like" evidence="3">
    <location>
        <begin position="242"/>
        <end position="336"/>
    </location>
</feature>
<comment type="similarity">
    <text evidence="1">Belongs to the cyclin family.</text>
</comment>
<evidence type="ECO:0000313" key="4">
    <source>
        <dbReference type="EMBL" id="KXS18144.1"/>
    </source>
</evidence>
<dbReference type="InterPro" id="IPR036915">
    <property type="entry name" value="Cyclin-like_sf"/>
</dbReference>
<dbReference type="CDD" id="cd20546">
    <property type="entry name" value="CYCLIN_SpCG1C_ScCTK2-like_rpt2"/>
    <property type="match status" value="1"/>
</dbReference>
<dbReference type="Gene3D" id="1.10.472.10">
    <property type="entry name" value="Cyclin-like"/>
    <property type="match status" value="2"/>
</dbReference>
<organism evidence="4 5">
    <name type="scientific">Gonapodya prolifera (strain JEL478)</name>
    <name type="common">Monoblepharis prolifera</name>
    <dbReference type="NCBI Taxonomy" id="1344416"/>
    <lineage>
        <taxon>Eukaryota</taxon>
        <taxon>Fungi</taxon>
        <taxon>Fungi incertae sedis</taxon>
        <taxon>Chytridiomycota</taxon>
        <taxon>Chytridiomycota incertae sedis</taxon>
        <taxon>Monoblepharidomycetes</taxon>
        <taxon>Monoblepharidales</taxon>
        <taxon>Gonapodyaceae</taxon>
        <taxon>Gonapodya</taxon>
    </lineage>
</organism>
<evidence type="ECO:0000259" key="3">
    <source>
        <dbReference type="SMART" id="SM00385"/>
    </source>
</evidence>
<dbReference type="STRING" id="1344416.A0A139AND3"/>
<dbReference type="GO" id="GO:0006357">
    <property type="term" value="P:regulation of transcription by RNA polymerase II"/>
    <property type="evidence" value="ECO:0007669"/>
    <property type="project" value="InterPro"/>
</dbReference>
<dbReference type="InterPro" id="IPR043198">
    <property type="entry name" value="Cyclin/Ssn8"/>
</dbReference>
<dbReference type="OrthoDB" id="25002at2759"/>
<keyword evidence="1" id="KW-0195">Cyclin</keyword>
<dbReference type="EMBL" id="KQ965743">
    <property type="protein sequence ID" value="KXS18144.1"/>
    <property type="molecule type" value="Genomic_DNA"/>
</dbReference>
<dbReference type="InterPro" id="IPR013763">
    <property type="entry name" value="Cyclin-like_dom"/>
</dbReference>
<name>A0A139AND3_GONPJ</name>
<feature type="compositionally biased region" description="Polar residues" evidence="2">
    <location>
        <begin position="383"/>
        <end position="397"/>
    </location>
</feature>
<dbReference type="Proteomes" id="UP000070544">
    <property type="component" value="Unassembled WGS sequence"/>
</dbReference>
<feature type="compositionally biased region" description="Acidic residues" evidence="2">
    <location>
        <begin position="405"/>
        <end position="417"/>
    </location>
</feature>
<accession>A0A139AND3</accession>
<dbReference type="PANTHER" id="PTHR10026">
    <property type="entry name" value="CYCLIN"/>
    <property type="match status" value="1"/>
</dbReference>
<dbReference type="InterPro" id="IPR006671">
    <property type="entry name" value="Cyclin_N"/>
</dbReference>
<proteinExistence type="inferred from homology"/>
<feature type="region of interest" description="Disordered" evidence="2">
    <location>
        <begin position="354"/>
        <end position="417"/>
    </location>
</feature>
<evidence type="ECO:0000256" key="1">
    <source>
        <dbReference type="RuleBase" id="RU000383"/>
    </source>
</evidence>
<dbReference type="GO" id="GO:0016538">
    <property type="term" value="F:cyclin-dependent protein serine/threonine kinase regulator activity"/>
    <property type="evidence" value="ECO:0007669"/>
    <property type="project" value="InterPro"/>
</dbReference>
<reference evidence="4 5" key="1">
    <citation type="journal article" date="2015" name="Genome Biol. Evol.">
        <title>Phylogenomic analyses indicate that early fungi evolved digesting cell walls of algal ancestors of land plants.</title>
        <authorList>
            <person name="Chang Y."/>
            <person name="Wang S."/>
            <person name="Sekimoto S."/>
            <person name="Aerts A.L."/>
            <person name="Choi C."/>
            <person name="Clum A."/>
            <person name="LaButti K.M."/>
            <person name="Lindquist E.A."/>
            <person name="Yee Ngan C."/>
            <person name="Ohm R.A."/>
            <person name="Salamov A.A."/>
            <person name="Grigoriev I.V."/>
            <person name="Spatafora J.W."/>
            <person name="Berbee M.L."/>
        </authorList>
    </citation>
    <scope>NUCLEOTIDE SEQUENCE [LARGE SCALE GENOMIC DNA]</scope>
    <source>
        <strain evidence="4 5">JEL478</strain>
    </source>
</reference>
<dbReference type="SMART" id="SM00385">
    <property type="entry name" value="CYCLIN"/>
    <property type="match status" value="2"/>
</dbReference>